<evidence type="ECO:0000313" key="3">
    <source>
        <dbReference type="Proteomes" id="UP001519307"/>
    </source>
</evidence>
<name>A0ABS4KTX9_9CLOT</name>
<dbReference type="Proteomes" id="UP001519307">
    <property type="component" value="Unassembled WGS sequence"/>
</dbReference>
<dbReference type="Pfam" id="PF01381">
    <property type="entry name" value="HTH_3"/>
    <property type="match status" value="1"/>
</dbReference>
<dbReference type="EMBL" id="JAGGLM010000015">
    <property type="protein sequence ID" value="MBP2033473.1"/>
    <property type="molecule type" value="Genomic_DNA"/>
</dbReference>
<sequence>MDFKDKVKTRRLELGLTLEDVAKAVGVTAPTILRYESGNIKNVRKDKIKALADALQVSPSYLMDWENSDDFNSSFNYFMKMQMLLLGYKIIFDDEDGYIILKGKEGEFEISESDIDSLSNDLESFLNFKIYELMKNSRKFGK</sequence>
<organism evidence="2 3">
    <name type="scientific">Clostridium algifaecis</name>
    <dbReference type="NCBI Taxonomy" id="1472040"/>
    <lineage>
        <taxon>Bacteria</taxon>
        <taxon>Bacillati</taxon>
        <taxon>Bacillota</taxon>
        <taxon>Clostridia</taxon>
        <taxon>Eubacteriales</taxon>
        <taxon>Clostridiaceae</taxon>
        <taxon>Clostridium</taxon>
    </lineage>
</organism>
<dbReference type="Gene3D" id="1.10.260.40">
    <property type="entry name" value="lambda repressor-like DNA-binding domains"/>
    <property type="match status" value="1"/>
</dbReference>
<evidence type="ECO:0000259" key="1">
    <source>
        <dbReference type="PROSITE" id="PS50943"/>
    </source>
</evidence>
<dbReference type="PROSITE" id="PS50943">
    <property type="entry name" value="HTH_CROC1"/>
    <property type="match status" value="1"/>
</dbReference>
<dbReference type="InterPro" id="IPR001387">
    <property type="entry name" value="Cro/C1-type_HTH"/>
</dbReference>
<comment type="caution">
    <text evidence="2">The sequence shown here is derived from an EMBL/GenBank/DDBJ whole genome shotgun (WGS) entry which is preliminary data.</text>
</comment>
<protein>
    <submittedName>
        <fullName evidence="2">Transcriptional regulator with XRE-family HTH domain</fullName>
    </submittedName>
</protein>
<reference evidence="2 3" key="1">
    <citation type="submission" date="2021-03" db="EMBL/GenBank/DDBJ databases">
        <title>Genomic Encyclopedia of Type Strains, Phase IV (KMG-IV): sequencing the most valuable type-strain genomes for metagenomic binning, comparative biology and taxonomic classification.</title>
        <authorList>
            <person name="Goeker M."/>
        </authorList>
    </citation>
    <scope>NUCLEOTIDE SEQUENCE [LARGE SCALE GENOMIC DNA]</scope>
    <source>
        <strain evidence="2 3">DSM 28783</strain>
    </source>
</reference>
<feature type="domain" description="HTH cro/C1-type" evidence="1">
    <location>
        <begin position="7"/>
        <end position="62"/>
    </location>
</feature>
<accession>A0ABS4KTX9</accession>
<proteinExistence type="predicted"/>
<dbReference type="InterPro" id="IPR010982">
    <property type="entry name" value="Lambda_DNA-bd_dom_sf"/>
</dbReference>
<dbReference type="SMART" id="SM00530">
    <property type="entry name" value="HTH_XRE"/>
    <property type="match status" value="1"/>
</dbReference>
<dbReference type="CDD" id="cd00093">
    <property type="entry name" value="HTH_XRE"/>
    <property type="match status" value="1"/>
</dbReference>
<evidence type="ECO:0000313" key="2">
    <source>
        <dbReference type="EMBL" id="MBP2033473.1"/>
    </source>
</evidence>
<dbReference type="SUPFAM" id="SSF47413">
    <property type="entry name" value="lambda repressor-like DNA-binding domains"/>
    <property type="match status" value="1"/>
</dbReference>
<keyword evidence="3" id="KW-1185">Reference proteome</keyword>
<gene>
    <name evidence="2" type="ORF">J2Z42_002176</name>
</gene>
<dbReference type="RefSeq" id="WP_209702642.1">
    <property type="nucleotide sequence ID" value="NZ_JAGGLM010000015.1"/>
</dbReference>